<evidence type="ECO:0000313" key="2">
    <source>
        <dbReference type="EMBL" id="CAL1411211.1"/>
    </source>
</evidence>
<accession>A0AAV2GL60</accession>
<evidence type="ECO:0000313" key="3">
    <source>
        <dbReference type="Proteomes" id="UP001497516"/>
    </source>
</evidence>
<name>A0AAV2GL60_9ROSI</name>
<dbReference type="AlphaFoldDB" id="A0AAV2GL60"/>
<reference evidence="2 3" key="1">
    <citation type="submission" date="2024-04" db="EMBL/GenBank/DDBJ databases">
        <authorList>
            <person name="Fracassetti M."/>
        </authorList>
    </citation>
    <scope>NUCLEOTIDE SEQUENCE [LARGE SCALE GENOMIC DNA]</scope>
</reference>
<keyword evidence="3" id="KW-1185">Reference proteome</keyword>
<dbReference type="EMBL" id="OZ034822">
    <property type="protein sequence ID" value="CAL1411211.1"/>
    <property type="molecule type" value="Genomic_DNA"/>
</dbReference>
<proteinExistence type="predicted"/>
<dbReference type="Proteomes" id="UP001497516">
    <property type="component" value="Chromosome 9"/>
</dbReference>
<organism evidence="2 3">
    <name type="scientific">Linum trigynum</name>
    <dbReference type="NCBI Taxonomy" id="586398"/>
    <lineage>
        <taxon>Eukaryota</taxon>
        <taxon>Viridiplantae</taxon>
        <taxon>Streptophyta</taxon>
        <taxon>Embryophyta</taxon>
        <taxon>Tracheophyta</taxon>
        <taxon>Spermatophyta</taxon>
        <taxon>Magnoliopsida</taxon>
        <taxon>eudicotyledons</taxon>
        <taxon>Gunneridae</taxon>
        <taxon>Pentapetalae</taxon>
        <taxon>rosids</taxon>
        <taxon>fabids</taxon>
        <taxon>Malpighiales</taxon>
        <taxon>Linaceae</taxon>
        <taxon>Linum</taxon>
    </lineage>
</organism>
<gene>
    <name evidence="2" type="ORF">LTRI10_LOCUS50582</name>
</gene>
<feature type="compositionally biased region" description="Basic and acidic residues" evidence="1">
    <location>
        <begin position="110"/>
        <end position="122"/>
    </location>
</feature>
<feature type="compositionally biased region" description="Basic residues" evidence="1">
    <location>
        <begin position="81"/>
        <end position="90"/>
    </location>
</feature>
<evidence type="ECO:0000256" key="1">
    <source>
        <dbReference type="SAM" id="MobiDB-lite"/>
    </source>
</evidence>
<sequence>MSGQLQWKALQDRQVMPRNRNMTCFLKGSLISTISNRPRFFRHRLLSPHLLPTTTLLVHLSHLCLHRLPILRSEVGLRGIRKQSSNRRAKKQEAEKAEEGVEVAVEDKDEGDKMKETSELSI</sequence>
<feature type="region of interest" description="Disordered" evidence="1">
    <location>
        <begin position="81"/>
        <end position="122"/>
    </location>
</feature>
<protein>
    <submittedName>
        <fullName evidence="2">Uncharacterized protein</fullName>
    </submittedName>
</protein>